<dbReference type="RefSeq" id="WP_216417432.1">
    <property type="nucleotide sequence ID" value="NZ_JAHLQK010000004.1"/>
</dbReference>
<dbReference type="InterPro" id="IPR051257">
    <property type="entry name" value="Diverse_CBS-Domain"/>
</dbReference>
<protein>
    <submittedName>
        <fullName evidence="4">CBS domain-containing protein</fullName>
    </submittedName>
</protein>
<accession>A0ABS6G3H3</accession>
<keyword evidence="5" id="KW-1185">Reference proteome</keyword>
<dbReference type="EMBL" id="JAHLQK010000004">
    <property type="protein sequence ID" value="MBU5677032.1"/>
    <property type="molecule type" value="Genomic_DNA"/>
</dbReference>
<evidence type="ECO:0000259" key="3">
    <source>
        <dbReference type="PROSITE" id="PS51371"/>
    </source>
</evidence>
<keyword evidence="1 2" id="KW-0129">CBS domain</keyword>
<evidence type="ECO:0000256" key="1">
    <source>
        <dbReference type="ARBA" id="ARBA00023122"/>
    </source>
</evidence>
<reference evidence="4 5" key="1">
    <citation type="submission" date="2021-06" db="EMBL/GenBank/DDBJ databases">
        <authorList>
            <person name="Sun Q."/>
            <person name="Li D."/>
        </authorList>
    </citation>
    <scope>NUCLEOTIDE SEQUENCE [LARGE SCALE GENOMIC DNA]</scope>
    <source>
        <strain evidence="4 5">MSJ-5</strain>
    </source>
</reference>
<feature type="domain" description="CBS" evidence="3">
    <location>
        <begin position="7"/>
        <end position="64"/>
    </location>
</feature>
<dbReference type="SMART" id="SM00116">
    <property type="entry name" value="CBS"/>
    <property type="match status" value="2"/>
</dbReference>
<feature type="domain" description="CBS" evidence="3">
    <location>
        <begin position="72"/>
        <end position="127"/>
    </location>
</feature>
<dbReference type="PROSITE" id="PS51371">
    <property type="entry name" value="CBS"/>
    <property type="match status" value="2"/>
</dbReference>
<name>A0ABS6G3H3_9FIRM</name>
<dbReference type="PANTHER" id="PTHR43080:SF2">
    <property type="entry name" value="CBS DOMAIN-CONTAINING PROTEIN"/>
    <property type="match status" value="1"/>
</dbReference>
<proteinExistence type="predicted"/>
<dbReference type="CDD" id="cd04622">
    <property type="entry name" value="CBS_pair_HRP1_like"/>
    <property type="match status" value="1"/>
</dbReference>
<organism evidence="4 5">
    <name type="scientific">Alkaliphilus flagellatus</name>
    <dbReference type="NCBI Taxonomy" id="2841507"/>
    <lineage>
        <taxon>Bacteria</taxon>
        <taxon>Bacillati</taxon>
        <taxon>Bacillota</taxon>
        <taxon>Clostridia</taxon>
        <taxon>Peptostreptococcales</taxon>
        <taxon>Natronincolaceae</taxon>
        <taxon>Alkaliphilus</taxon>
    </lineage>
</organism>
<comment type="caution">
    <text evidence="4">The sequence shown here is derived from an EMBL/GenBank/DDBJ whole genome shotgun (WGS) entry which is preliminary data.</text>
</comment>
<gene>
    <name evidence="4" type="ORF">KQI88_11485</name>
</gene>
<dbReference type="Pfam" id="PF00571">
    <property type="entry name" value="CBS"/>
    <property type="match status" value="2"/>
</dbReference>
<dbReference type="Proteomes" id="UP000779508">
    <property type="component" value="Unassembled WGS sequence"/>
</dbReference>
<evidence type="ECO:0000313" key="5">
    <source>
        <dbReference type="Proteomes" id="UP000779508"/>
    </source>
</evidence>
<dbReference type="InterPro" id="IPR000644">
    <property type="entry name" value="CBS_dom"/>
</dbReference>
<sequence length="142" mass="15285">MNVRDVMTNKIYAALPNASITEVAKKMKELNVGSIPVCDNQDQPIGIITDRDIVLRGVVEGLDNTSSVSDIMSKGIVSVTPDTHVHEAARIMGENQVRRLPVIENGKIVGMVSIGDLAVTNIYENEAGEALSNISTPSRPMI</sequence>
<evidence type="ECO:0000256" key="2">
    <source>
        <dbReference type="PROSITE-ProRule" id="PRU00703"/>
    </source>
</evidence>
<dbReference type="PANTHER" id="PTHR43080">
    <property type="entry name" value="CBS DOMAIN-CONTAINING PROTEIN CBSX3, MITOCHONDRIAL"/>
    <property type="match status" value="1"/>
</dbReference>
<evidence type="ECO:0000313" key="4">
    <source>
        <dbReference type="EMBL" id="MBU5677032.1"/>
    </source>
</evidence>